<accession>A0A9P7KIY4</accession>
<feature type="region of interest" description="Disordered" evidence="1">
    <location>
        <begin position="686"/>
        <end position="743"/>
    </location>
</feature>
<sequence>MSDYDIRPGGSLKLKGGVAEGGIVKKKKKKSKSKSDSDKNADREKIKNLLFREDDSRESLSGSGSSSPVPGSSSSSRKTEAEKRFEEVQKRRLEERVAKLATKTHKDRVNEFNNHLESLSEHHDIPKAPSSRFVPQTCPLQQKVMSVRHLMQLIPQGAGKYYLSTPSSANSLHFGGRWTDSKHRWSASGPQILLSFHGPASDTEALVSSLEEALMLREPNELLSQVLQHFILNLKPQTRNLSEPKTLLRDASTDQISATVAAVLADYFKSSERTIFWNDDLRMNIDPFEGLEGGFFTADWDFKLKILRQLVELQLSHNVEIKAIIDRAWGVSQNKHKKKDAATAPPDPSDPKSQESLQLVPIGQDSRRKRYWIADGPCTFIAFHDPLFPDSYLLVFMGSVLIFETYFTDSPRVFASTNPWKITATFQTVSSTQEEYLALVEELKASAPRELKKGEKRTKLEHAHIALIAALEKRIEVIDAEITRVARVRKRIEQREYRKLMAAQMEVRETRTRRQTQKPDYVYNNTYDSEEDADEYTYQDDGPDEDFDEEDFLNFRDAPNGSGRRRAAAPQVERRRSTRTAVAKLNVNGKRESSSESWSQWRGERRSSRLGGPGAELDVDPPPKRARTEDSTMSTNSADGASTSGATQNNLKIKISGAAALKPTEIALEQIAGKKRSKFWVYAVEPIPDGTPASQNSAALPSRNGHGANGHSAPRHSTSPSRPDNGQMDIDGDLKGSLSPMDP</sequence>
<comment type="caution">
    <text evidence="2">The sequence shown here is derived from an EMBL/GenBank/DDBJ whole genome shotgun (WGS) entry which is preliminary data.</text>
</comment>
<feature type="compositionally biased region" description="Acidic residues" evidence="1">
    <location>
        <begin position="528"/>
        <end position="552"/>
    </location>
</feature>
<dbReference type="Pfam" id="PF08555">
    <property type="entry name" value="FAM32A"/>
    <property type="match status" value="1"/>
</dbReference>
<evidence type="ECO:0008006" key="4">
    <source>
        <dbReference type="Google" id="ProtNLM"/>
    </source>
</evidence>
<evidence type="ECO:0000313" key="2">
    <source>
        <dbReference type="EMBL" id="KAG5651419.1"/>
    </source>
</evidence>
<dbReference type="Proteomes" id="UP000717328">
    <property type="component" value="Unassembled WGS sequence"/>
</dbReference>
<name>A0A9P7KIY4_9AGAR</name>
<feature type="region of interest" description="Disordered" evidence="1">
    <location>
        <begin position="506"/>
        <end position="650"/>
    </location>
</feature>
<protein>
    <recommendedName>
        <fullName evidence="4">WHIM2 domain-containing protein</fullName>
    </recommendedName>
</protein>
<dbReference type="PANTHER" id="PTHR42107:SF1">
    <property type="entry name" value="WHIM1 DOMAIN-CONTAINING PROTEIN"/>
    <property type="match status" value="1"/>
</dbReference>
<feature type="compositionally biased region" description="Basic and acidic residues" evidence="1">
    <location>
        <begin position="77"/>
        <end position="87"/>
    </location>
</feature>
<reference evidence="2" key="1">
    <citation type="submission" date="2021-02" db="EMBL/GenBank/DDBJ databases">
        <authorList>
            <person name="Nieuwenhuis M."/>
            <person name="Van De Peppel L.J.J."/>
        </authorList>
    </citation>
    <scope>NUCLEOTIDE SEQUENCE</scope>
    <source>
        <strain evidence="2">D49</strain>
    </source>
</reference>
<reference evidence="2" key="2">
    <citation type="submission" date="2021-10" db="EMBL/GenBank/DDBJ databases">
        <title>Phylogenomics reveals ancestral predisposition of the termite-cultivated fungus Termitomyces towards a domesticated lifestyle.</title>
        <authorList>
            <person name="Auxier B."/>
            <person name="Grum-Grzhimaylo A."/>
            <person name="Cardenas M.E."/>
            <person name="Lodge J.D."/>
            <person name="Laessoe T."/>
            <person name="Pedersen O."/>
            <person name="Smith M.E."/>
            <person name="Kuyper T.W."/>
            <person name="Franco-Molano E.A."/>
            <person name="Baroni T.J."/>
            <person name="Aanen D.K."/>
        </authorList>
    </citation>
    <scope>NUCLEOTIDE SEQUENCE</scope>
    <source>
        <strain evidence="2">D49</strain>
    </source>
</reference>
<feature type="compositionally biased region" description="Low complexity" evidence="1">
    <location>
        <begin position="59"/>
        <end position="76"/>
    </location>
</feature>
<feature type="region of interest" description="Disordered" evidence="1">
    <location>
        <begin position="336"/>
        <end position="358"/>
    </location>
</feature>
<dbReference type="EMBL" id="JABCKI010000245">
    <property type="protein sequence ID" value="KAG5651419.1"/>
    <property type="molecule type" value="Genomic_DNA"/>
</dbReference>
<feature type="compositionally biased region" description="Polar residues" evidence="1">
    <location>
        <begin position="715"/>
        <end position="724"/>
    </location>
</feature>
<feature type="region of interest" description="Disordered" evidence="1">
    <location>
        <begin position="1"/>
        <end position="87"/>
    </location>
</feature>
<feature type="compositionally biased region" description="Basic and acidic residues" evidence="1">
    <location>
        <begin position="621"/>
        <end position="630"/>
    </location>
</feature>
<keyword evidence="3" id="KW-1185">Reference proteome</keyword>
<feature type="compositionally biased region" description="Basic and acidic residues" evidence="1">
    <location>
        <begin position="33"/>
        <end position="58"/>
    </location>
</feature>
<evidence type="ECO:0000313" key="3">
    <source>
        <dbReference type="Proteomes" id="UP000717328"/>
    </source>
</evidence>
<dbReference type="InterPro" id="IPR013865">
    <property type="entry name" value="FAM32A"/>
</dbReference>
<dbReference type="PANTHER" id="PTHR42107">
    <property type="entry name" value="YALI0D24453P"/>
    <property type="match status" value="1"/>
</dbReference>
<evidence type="ECO:0000256" key="1">
    <source>
        <dbReference type="SAM" id="MobiDB-lite"/>
    </source>
</evidence>
<gene>
    <name evidence="2" type="ORF">H0H81_008703</name>
</gene>
<dbReference type="OrthoDB" id="205403at2759"/>
<organism evidence="2 3">
    <name type="scientific">Sphagnurus paluster</name>
    <dbReference type="NCBI Taxonomy" id="117069"/>
    <lineage>
        <taxon>Eukaryota</taxon>
        <taxon>Fungi</taxon>
        <taxon>Dikarya</taxon>
        <taxon>Basidiomycota</taxon>
        <taxon>Agaricomycotina</taxon>
        <taxon>Agaricomycetes</taxon>
        <taxon>Agaricomycetidae</taxon>
        <taxon>Agaricales</taxon>
        <taxon>Tricholomatineae</taxon>
        <taxon>Lyophyllaceae</taxon>
        <taxon>Sphagnurus</taxon>
    </lineage>
</organism>
<dbReference type="AlphaFoldDB" id="A0A9P7KIY4"/>
<feature type="compositionally biased region" description="Polar residues" evidence="1">
    <location>
        <begin position="631"/>
        <end position="650"/>
    </location>
</feature>
<proteinExistence type="predicted"/>